<evidence type="ECO:0000313" key="3">
    <source>
        <dbReference type="Proteomes" id="UP001155587"/>
    </source>
</evidence>
<accession>A0A9X3HZ46</accession>
<sequence length="258" mass="29461">MKILSCLIMLVIISFSTIAGQISLPECEVRNPLKTELHFYVSEQVLDEYSREFVGAKINSWVAYSNLTLENSCIPIVREATHIEYVTAMDSTWFQDVNAAEALLKLNLKRELPEVNERGEPIFTAIVFSNWLESHESKWCGYSSNSSFTYTIALNCPDHVMEHEIGHLSGASHDIRTLKEADENFDLEEYFRSYYPPKKSYALGFVCSQRGTIMSYEENVIPVYSNPEAKFDGTACGRVEFANNSQVLRDFARKYAKK</sequence>
<dbReference type="Proteomes" id="UP001155587">
    <property type="component" value="Unassembled WGS sequence"/>
</dbReference>
<gene>
    <name evidence="2" type="ORF">MD535_25035</name>
</gene>
<keyword evidence="3" id="KW-1185">Reference proteome</keyword>
<dbReference type="RefSeq" id="WP_265677986.1">
    <property type="nucleotide sequence ID" value="NZ_JAKRRY010000081.1"/>
</dbReference>
<proteinExistence type="predicted"/>
<dbReference type="AlphaFoldDB" id="A0A9X3HZ46"/>
<protein>
    <submittedName>
        <fullName evidence="2">Uncharacterized protein</fullName>
    </submittedName>
</protein>
<evidence type="ECO:0000256" key="1">
    <source>
        <dbReference type="SAM" id="SignalP"/>
    </source>
</evidence>
<name>A0A9X3HZ46_9VIBR</name>
<dbReference type="EMBL" id="JAKRRY010000081">
    <property type="protein sequence ID" value="MCW8349251.1"/>
    <property type="molecule type" value="Genomic_DNA"/>
</dbReference>
<feature type="signal peptide" evidence="1">
    <location>
        <begin position="1"/>
        <end position="19"/>
    </location>
</feature>
<dbReference type="SUPFAM" id="SSF55486">
    <property type="entry name" value="Metalloproteases ('zincins'), catalytic domain"/>
    <property type="match status" value="1"/>
</dbReference>
<comment type="caution">
    <text evidence="2">The sequence shown here is derived from an EMBL/GenBank/DDBJ whole genome shotgun (WGS) entry which is preliminary data.</text>
</comment>
<feature type="chain" id="PRO_5040812283" evidence="1">
    <location>
        <begin position="20"/>
        <end position="258"/>
    </location>
</feature>
<keyword evidence="1" id="KW-0732">Signal</keyword>
<organism evidence="2 3">
    <name type="scientific">Vibrio qingdaonensis</name>
    <dbReference type="NCBI Taxonomy" id="2829491"/>
    <lineage>
        <taxon>Bacteria</taxon>
        <taxon>Pseudomonadati</taxon>
        <taxon>Pseudomonadota</taxon>
        <taxon>Gammaproteobacteria</taxon>
        <taxon>Vibrionales</taxon>
        <taxon>Vibrionaceae</taxon>
        <taxon>Vibrio</taxon>
    </lineage>
</organism>
<reference evidence="2" key="1">
    <citation type="submission" date="2022-02" db="EMBL/GenBank/DDBJ databases">
        <title>Vibrio sp. nov, a new bacterium isolated from seawater.</title>
        <authorList>
            <person name="Yuan Y."/>
        </authorList>
    </citation>
    <scope>NUCLEOTIDE SEQUENCE</scope>
    <source>
        <strain evidence="2">ZSDZ65</strain>
    </source>
</reference>
<evidence type="ECO:0000313" key="2">
    <source>
        <dbReference type="EMBL" id="MCW8349251.1"/>
    </source>
</evidence>